<protein>
    <recommendedName>
        <fullName evidence="1">YcaO domain-containing protein</fullName>
    </recommendedName>
</protein>
<dbReference type="NCBIfam" id="TIGR00702">
    <property type="entry name" value="YcaO-type kinase domain"/>
    <property type="match status" value="1"/>
</dbReference>
<dbReference type="Gene3D" id="3.30.160.660">
    <property type="match status" value="1"/>
</dbReference>
<dbReference type="PANTHER" id="PTHR37809:SF1">
    <property type="entry name" value="RIBOSOMAL PROTEIN S12 METHYLTHIOTRANSFERASE ACCESSORY FACTOR YCAO"/>
    <property type="match status" value="1"/>
</dbReference>
<proteinExistence type="predicted"/>
<dbReference type="Proteomes" id="UP000598174">
    <property type="component" value="Unassembled WGS sequence"/>
</dbReference>
<accession>A0A919MK03</accession>
<dbReference type="RefSeq" id="WP_203821643.1">
    <property type="nucleotide sequence ID" value="NZ_BAAABP010000080.1"/>
</dbReference>
<comment type="caution">
    <text evidence="2">The sequence shown here is derived from an EMBL/GenBank/DDBJ whole genome shotgun (WGS) entry which is preliminary data.</text>
</comment>
<dbReference type="AlphaFoldDB" id="A0A919MK03"/>
<sequence length="386" mass="41327">MGQATVAVAERTFRTMPAERTRRRVEPMLSTFGVTRVADVTRLDEIGLPCHVAYRPCGKTLAVSLGIGLDHAQSWVGAVMESIETWHAENVTLEPAARGSARDVRPGYDVRRLNLAEESPLTDRVTLDWLPATGLLTGEPVLVPLEFVRLDATSRFTWDHLLFQVTSNGLGVGNSPAEATLHGLIELIERDCCAPYTITPLSRRRYVDPAGTGNPTVEAALTALRSADCWVEVCETTNEMGIPAYACSIWSPDVPLVFGGFGCHPDAGQAVARALLEAIQSRLACISGARDDIDATLYDKADGAVAPSIAGRTLHPVEPAGGPSEAGADAMLRFCAERVWARTGVEPMVVDLTQPGIGIAASKVVAPGLALCNERDMARRPGENHV</sequence>
<feature type="domain" description="YcaO" evidence="1">
    <location>
        <begin position="66"/>
        <end position="386"/>
    </location>
</feature>
<evidence type="ECO:0000313" key="3">
    <source>
        <dbReference type="Proteomes" id="UP000598174"/>
    </source>
</evidence>
<dbReference type="InterPro" id="IPR003776">
    <property type="entry name" value="YcaO-like_dom"/>
</dbReference>
<dbReference type="PROSITE" id="PS51664">
    <property type="entry name" value="YCAO"/>
    <property type="match status" value="1"/>
</dbReference>
<reference evidence="2" key="1">
    <citation type="submission" date="2021-01" db="EMBL/GenBank/DDBJ databases">
        <title>Whole genome shotgun sequence of Actinoplanes ferrugineus NBRC 15555.</title>
        <authorList>
            <person name="Komaki H."/>
            <person name="Tamura T."/>
        </authorList>
    </citation>
    <scope>NUCLEOTIDE SEQUENCE</scope>
    <source>
        <strain evidence="2">NBRC 15555</strain>
    </source>
</reference>
<dbReference type="EMBL" id="BOMM01000064">
    <property type="protein sequence ID" value="GIE15270.1"/>
    <property type="molecule type" value="Genomic_DNA"/>
</dbReference>
<keyword evidence="3" id="KW-1185">Reference proteome</keyword>
<evidence type="ECO:0000313" key="2">
    <source>
        <dbReference type="EMBL" id="GIE15270.1"/>
    </source>
</evidence>
<dbReference type="PANTHER" id="PTHR37809">
    <property type="entry name" value="RIBOSOMAL PROTEIN S12 METHYLTHIOTRANSFERASE ACCESSORY FACTOR YCAO"/>
    <property type="match status" value="1"/>
</dbReference>
<organism evidence="2 3">
    <name type="scientific">Paractinoplanes ferrugineus</name>
    <dbReference type="NCBI Taxonomy" id="113564"/>
    <lineage>
        <taxon>Bacteria</taxon>
        <taxon>Bacillati</taxon>
        <taxon>Actinomycetota</taxon>
        <taxon>Actinomycetes</taxon>
        <taxon>Micromonosporales</taxon>
        <taxon>Micromonosporaceae</taxon>
        <taxon>Paractinoplanes</taxon>
    </lineage>
</organism>
<dbReference type="Pfam" id="PF02624">
    <property type="entry name" value="YcaO"/>
    <property type="match status" value="1"/>
</dbReference>
<evidence type="ECO:0000259" key="1">
    <source>
        <dbReference type="PROSITE" id="PS51664"/>
    </source>
</evidence>
<gene>
    <name evidence="2" type="ORF">Afe05nite_71100</name>
</gene>
<name>A0A919MK03_9ACTN</name>